<comment type="subunit">
    <text evidence="3">Homodimer.</text>
</comment>
<evidence type="ECO:0000313" key="11">
    <source>
        <dbReference type="Proteomes" id="UP000032668"/>
    </source>
</evidence>
<feature type="binding site" evidence="8">
    <location>
        <position position="285"/>
    </location>
    <ligand>
        <name>allantoate</name>
        <dbReference type="ChEBI" id="CHEBI:17536"/>
    </ligand>
</feature>
<comment type="caution">
    <text evidence="10">The sequence shown here is derived from an EMBL/GenBank/DDBJ whole genome shotgun (WGS) entry which is preliminary data.</text>
</comment>
<feature type="binding site" evidence="7">
    <location>
        <position position="379"/>
    </location>
    <ligand>
        <name>Zn(2+)</name>
        <dbReference type="ChEBI" id="CHEBI:29105"/>
        <label>2</label>
    </ligand>
</feature>
<dbReference type="AlphaFoldDB" id="A0A0D6PDW8"/>
<sequence>MPQTLGEKAVSRCNQFKHPPYSEEPGALTRRFLTPAHKAALETLIGWMHAANMTTRLDAAGTLIGRYEGTGPKTLLIGSHIDSVRDGGAYDGALGVMLGLGVVEELSLQGKRLPFAIEVLAFGDEEGSRFHASMTGSRSLSGTLQDDPTLLIDEDGISMGDAMRAFGLDPAKLRTSPRRDDVFLYLEPHIEQGPVLEAEDLPVGIVTGIAAQTRLAVTLTGMANHAGTTPMPLRKDALTAAAEAILLVEKLTSAAQIVGTVGALTARPGVGNVIPGECVFSVDLRASSTAARDQTEQDFRTGLAALCDRRGITHEVKRIQQLAPCLCDNHAQTLLAEAITAQNQRPYPLASGAGHDAMSLSTLCPVAMLFIRCRAGISHNPAEHVDAADVDIAARVILEFLDRLVEKWGDGGNSGFK</sequence>
<comment type="cofactor">
    <cofactor evidence="1">
        <name>Mn(2+)</name>
        <dbReference type="ChEBI" id="CHEBI:29035"/>
    </cofactor>
</comment>
<evidence type="ECO:0000256" key="1">
    <source>
        <dbReference type="ARBA" id="ARBA00001936"/>
    </source>
</evidence>
<comment type="cofactor">
    <cofactor evidence="7">
        <name>Zn(2+)</name>
        <dbReference type="ChEBI" id="CHEBI:29105"/>
    </cofactor>
    <text evidence="7">Binds 2 Zn(2+) ions per subunit.</text>
</comment>
<dbReference type="InterPro" id="IPR010158">
    <property type="entry name" value="Amidase_Cbmase"/>
</dbReference>
<proteinExistence type="inferred from homology"/>
<dbReference type="GO" id="GO:0016813">
    <property type="term" value="F:hydrolase activity, acting on carbon-nitrogen (but not peptide) bonds, in linear amidines"/>
    <property type="evidence" value="ECO:0007669"/>
    <property type="project" value="InterPro"/>
</dbReference>
<keyword evidence="6" id="KW-0464">Manganese</keyword>
<dbReference type="GO" id="GO:0046872">
    <property type="term" value="F:metal ion binding"/>
    <property type="evidence" value="ECO:0007669"/>
    <property type="project" value="UniProtKB-KW"/>
</dbReference>
<feature type="binding site" evidence="7">
    <location>
        <position position="80"/>
    </location>
    <ligand>
        <name>Zn(2+)</name>
        <dbReference type="ChEBI" id="CHEBI:29105"/>
        <label>1</label>
    </ligand>
</feature>
<dbReference type="Proteomes" id="UP000032668">
    <property type="component" value="Unassembled WGS sequence"/>
</dbReference>
<dbReference type="NCBIfam" id="TIGR01879">
    <property type="entry name" value="hydantase"/>
    <property type="match status" value="1"/>
</dbReference>
<evidence type="ECO:0000256" key="8">
    <source>
        <dbReference type="PIRSR" id="PIRSR001235-2"/>
    </source>
</evidence>
<dbReference type="OrthoDB" id="9808195at2"/>
<feature type="binding site" evidence="7">
    <location>
        <position position="189"/>
    </location>
    <ligand>
        <name>Zn(2+)</name>
        <dbReference type="ChEBI" id="CHEBI:29105"/>
        <label>1</label>
    </ligand>
</feature>
<organism evidence="10 11">
    <name type="scientific">Acidocella aminolytica 101 = DSM 11237</name>
    <dbReference type="NCBI Taxonomy" id="1120923"/>
    <lineage>
        <taxon>Bacteria</taxon>
        <taxon>Pseudomonadati</taxon>
        <taxon>Pseudomonadota</taxon>
        <taxon>Alphaproteobacteria</taxon>
        <taxon>Acetobacterales</taxon>
        <taxon>Acidocellaceae</taxon>
        <taxon>Acidocella</taxon>
    </lineage>
</organism>
<dbReference type="EMBL" id="BANC01000034">
    <property type="protein sequence ID" value="GAN79857.1"/>
    <property type="molecule type" value="Genomic_DNA"/>
</dbReference>
<keyword evidence="4 7" id="KW-0479">Metal-binding</keyword>
<dbReference type="CDD" id="cd03884">
    <property type="entry name" value="M20_bAS"/>
    <property type="match status" value="1"/>
</dbReference>
<accession>A0A0D6PDW8</accession>
<reference evidence="10 11" key="1">
    <citation type="submission" date="2012-11" db="EMBL/GenBank/DDBJ databases">
        <title>Whole genome sequence of Acidocella aminolytica 101 = DSM 11237.</title>
        <authorList>
            <person name="Azuma Y."/>
            <person name="Higashiura N."/>
            <person name="Hirakawa H."/>
            <person name="Matsushita K."/>
        </authorList>
    </citation>
    <scope>NUCLEOTIDE SEQUENCE [LARGE SCALE GENOMIC DNA]</scope>
    <source>
        <strain evidence="11">101 / DSM 11237</strain>
    </source>
</reference>
<dbReference type="Pfam" id="PF07687">
    <property type="entry name" value="M20_dimer"/>
    <property type="match status" value="1"/>
</dbReference>
<evidence type="ECO:0000256" key="7">
    <source>
        <dbReference type="PIRSR" id="PIRSR001235-1"/>
    </source>
</evidence>
<dbReference type="InterPro" id="IPR036264">
    <property type="entry name" value="Bact_exopeptidase_dim_dom"/>
</dbReference>
<gene>
    <name evidence="10" type="ORF">Aam_034_001</name>
</gene>
<feature type="binding site" evidence="7">
    <location>
        <position position="126"/>
    </location>
    <ligand>
        <name>Zn(2+)</name>
        <dbReference type="ChEBI" id="CHEBI:29105"/>
        <label>2</label>
    </ligand>
</feature>
<keyword evidence="11" id="KW-1185">Reference proteome</keyword>
<dbReference type="Gene3D" id="3.30.70.360">
    <property type="match status" value="1"/>
</dbReference>
<evidence type="ECO:0000256" key="3">
    <source>
        <dbReference type="ARBA" id="ARBA00011738"/>
    </source>
</evidence>
<evidence type="ECO:0000256" key="4">
    <source>
        <dbReference type="ARBA" id="ARBA00022723"/>
    </source>
</evidence>
<feature type="binding site" evidence="8">
    <location>
        <position position="214"/>
    </location>
    <ligand>
        <name>allantoate</name>
        <dbReference type="ChEBI" id="CHEBI:17536"/>
    </ligand>
</feature>
<dbReference type="PIRSF" id="PIRSF001235">
    <property type="entry name" value="Amidase_carbamoylase"/>
    <property type="match status" value="1"/>
</dbReference>
<feature type="binding site" evidence="7">
    <location>
        <position position="91"/>
    </location>
    <ligand>
        <name>Zn(2+)</name>
        <dbReference type="ChEBI" id="CHEBI:29105"/>
        <label>1</label>
    </ligand>
</feature>
<evidence type="ECO:0000256" key="5">
    <source>
        <dbReference type="ARBA" id="ARBA00022801"/>
    </source>
</evidence>
<dbReference type="PANTHER" id="PTHR32494">
    <property type="entry name" value="ALLANTOATE DEIMINASE-RELATED"/>
    <property type="match status" value="1"/>
</dbReference>
<dbReference type="NCBIfam" id="NF006775">
    <property type="entry name" value="PRK09290.2-5"/>
    <property type="match status" value="1"/>
</dbReference>
<name>A0A0D6PDW8_9PROT</name>
<dbReference type="RefSeq" id="WP_048878295.1">
    <property type="nucleotide sequence ID" value="NZ_BANC01000034.1"/>
</dbReference>
<dbReference type="InterPro" id="IPR011650">
    <property type="entry name" value="Peptidase_M20_dimer"/>
</dbReference>
<dbReference type="SUPFAM" id="SSF55031">
    <property type="entry name" value="Bacterial exopeptidase dimerisation domain"/>
    <property type="match status" value="1"/>
</dbReference>
<keyword evidence="7" id="KW-0862">Zinc</keyword>
<dbReference type="Pfam" id="PF01546">
    <property type="entry name" value="Peptidase_M20"/>
    <property type="match status" value="1"/>
</dbReference>
<dbReference type="SUPFAM" id="SSF53187">
    <property type="entry name" value="Zn-dependent exopeptidases"/>
    <property type="match status" value="1"/>
</dbReference>
<evidence type="ECO:0000313" key="10">
    <source>
        <dbReference type="EMBL" id="GAN79857.1"/>
    </source>
</evidence>
<dbReference type="InterPro" id="IPR002933">
    <property type="entry name" value="Peptidase_M20"/>
</dbReference>
<feature type="binding site" evidence="7">
    <location>
        <position position="91"/>
    </location>
    <ligand>
        <name>Zn(2+)</name>
        <dbReference type="ChEBI" id="CHEBI:29105"/>
        <label>2</label>
    </ligand>
</feature>
<evidence type="ECO:0000256" key="6">
    <source>
        <dbReference type="ARBA" id="ARBA00023211"/>
    </source>
</evidence>
<dbReference type="STRING" id="1120923.SAMN02746095_00927"/>
<dbReference type="Gene3D" id="3.40.630.10">
    <property type="entry name" value="Zn peptidases"/>
    <property type="match status" value="1"/>
</dbReference>
<evidence type="ECO:0000259" key="9">
    <source>
        <dbReference type="Pfam" id="PF07687"/>
    </source>
</evidence>
<feature type="domain" description="Peptidase M20 dimerisation" evidence="9">
    <location>
        <begin position="216"/>
        <end position="304"/>
    </location>
</feature>
<feature type="binding site" evidence="8">
    <location>
        <position position="272"/>
    </location>
    <ligand>
        <name>allantoate</name>
        <dbReference type="ChEBI" id="CHEBI:17536"/>
    </ligand>
</feature>
<dbReference type="PANTHER" id="PTHR32494:SF19">
    <property type="entry name" value="ALLANTOATE DEIMINASE-RELATED"/>
    <property type="match status" value="1"/>
</dbReference>
<evidence type="ECO:0000256" key="2">
    <source>
        <dbReference type="ARBA" id="ARBA00006153"/>
    </source>
</evidence>
<comment type="similarity">
    <text evidence="2">Belongs to the peptidase M20 family.</text>
</comment>
<keyword evidence="5 10" id="KW-0378">Hydrolase</keyword>
<protein>
    <submittedName>
        <fullName evidence="10">Amidohydrolase/hydantoinase/carbamoylase family amidase</fullName>
    </submittedName>
</protein>